<sequence>MHTPAEPIPVVLRRFRDGAGRLGDAGPIAPEGRGHNEALEVRKRPVRIFPASVEFPVHLSPRRRAAVAAPVPPPSVADATRPPLQEPRGRPPATGTHHPAGGPTAALRSVSTPLRPPGLDD</sequence>
<name>A0ABQ2TMV0_STRBA</name>
<evidence type="ECO:0000256" key="1">
    <source>
        <dbReference type="SAM" id="MobiDB-lite"/>
    </source>
</evidence>
<proteinExistence type="predicted"/>
<protein>
    <submittedName>
        <fullName evidence="2">Uncharacterized protein</fullName>
    </submittedName>
</protein>
<reference evidence="3" key="1">
    <citation type="journal article" date="2019" name="Int. J. Syst. Evol. Microbiol.">
        <title>The Global Catalogue of Microorganisms (GCM) 10K type strain sequencing project: providing services to taxonomists for standard genome sequencing and annotation.</title>
        <authorList>
            <consortium name="The Broad Institute Genomics Platform"/>
            <consortium name="The Broad Institute Genome Sequencing Center for Infectious Disease"/>
            <person name="Wu L."/>
            <person name="Ma J."/>
        </authorList>
    </citation>
    <scope>NUCLEOTIDE SEQUENCE [LARGE SCALE GENOMIC DNA]</scope>
    <source>
        <strain evidence="3">JCM 4350</strain>
    </source>
</reference>
<dbReference type="Proteomes" id="UP000659767">
    <property type="component" value="Unassembled WGS sequence"/>
</dbReference>
<organism evidence="2 3">
    <name type="scientific">Streptomyces badius</name>
    <dbReference type="NCBI Taxonomy" id="1941"/>
    <lineage>
        <taxon>Bacteria</taxon>
        <taxon>Bacillati</taxon>
        <taxon>Actinomycetota</taxon>
        <taxon>Actinomycetes</taxon>
        <taxon>Kitasatosporales</taxon>
        <taxon>Streptomycetaceae</taxon>
        <taxon>Streptomyces</taxon>
    </lineage>
</organism>
<evidence type="ECO:0000313" key="3">
    <source>
        <dbReference type="Proteomes" id="UP000659767"/>
    </source>
</evidence>
<evidence type="ECO:0000313" key="2">
    <source>
        <dbReference type="EMBL" id="GGS75318.1"/>
    </source>
</evidence>
<keyword evidence="3" id="KW-1185">Reference proteome</keyword>
<dbReference type="EMBL" id="BMSZ01000019">
    <property type="protein sequence ID" value="GGS75318.1"/>
    <property type="molecule type" value="Genomic_DNA"/>
</dbReference>
<gene>
    <name evidence="2" type="ORF">GCM10010253_57780</name>
</gene>
<feature type="region of interest" description="Disordered" evidence="1">
    <location>
        <begin position="17"/>
        <end position="37"/>
    </location>
</feature>
<accession>A0ABQ2TMV0</accession>
<feature type="region of interest" description="Disordered" evidence="1">
    <location>
        <begin position="63"/>
        <end position="121"/>
    </location>
</feature>
<comment type="caution">
    <text evidence="2">The sequence shown here is derived from an EMBL/GenBank/DDBJ whole genome shotgun (WGS) entry which is preliminary data.</text>
</comment>